<protein>
    <submittedName>
        <fullName evidence="1">Uncharacterized protein</fullName>
    </submittedName>
</protein>
<gene>
    <name evidence="1" type="ORF">HHOHNEGG_00012</name>
</gene>
<name>A0AAE9GDA2_9CAUD</name>
<evidence type="ECO:0000313" key="2">
    <source>
        <dbReference type="Proteomes" id="UP000831594"/>
    </source>
</evidence>
<dbReference type="EMBL" id="OM638104">
    <property type="protein sequence ID" value="UNY47189.1"/>
    <property type="molecule type" value="Genomic_DNA"/>
</dbReference>
<accession>A0AAE9GDA2</accession>
<proteinExistence type="predicted"/>
<dbReference type="Proteomes" id="UP000831594">
    <property type="component" value="Segment"/>
</dbReference>
<keyword evidence="2" id="KW-1185">Reference proteome</keyword>
<reference evidence="1" key="1">
    <citation type="submission" date="2022-02" db="EMBL/GenBank/DDBJ databases">
        <authorList>
            <person name="Tian F."/>
            <person name="Li J."/>
            <person name="Li F."/>
            <person name="Tong Y."/>
        </authorList>
    </citation>
    <scope>NUCLEOTIDE SEQUENCE</scope>
</reference>
<evidence type="ECO:0000313" key="1">
    <source>
        <dbReference type="EMBL" id="UNY47189.1"/>
    </source>
</evidence>
<sequence length="65" mass="7878">MIFRRKKYNLVFTECEYCGKEIKIGISTEILTNPKKRFPNSQLFSFITCEECDKKLKEEFEKIYK</sequence>
<organism evidence="1 2">
    <name type="scientific">Clostridium phage LPCPA6</name>
    <dbReference type="NCBI Taxonomy" id="2924884"/>
    <lineage>
        <taxon>Viruses</taxon>
        <taxon>Duplodnaviria</taxon>
        <taxon>Heunggongvirae</taxon>
        <taxon>Uroviricota</taxon>
        <taxon>Caudoviricetes</taxon>
        <taxon>Guelinviridae</taxon>
        <taxon>Hzauvirus</taxon>
        <taxon>Hzauvirus LPCPA6</taxon>
    </lineage>
</organism>